<gene>
    <name evidence="3" type="ORF">J0895_02110</name>
</gene>
<feature type="transmembrane region" description="Helical" evidence="2">
    <location>
        <begin position="45"/>
        <end position="67"/>
    </location>
</feature>
<accession>A0ABS3FLD1</accession>
<protein>
    <submittedName>
        <fullName evidence="3">LapA family protein</fullName>
    </submittedName>
</protein>
<evidence type="ECO:0000256" key="1">
    <source>
        <dbReference type="SAM" id="MobiDB-lite"/>
    </source>
</evidence>
<evidence type="ECO:0000313" key="3">
    <source>
        <dbReference type="EMBL" id="MBO0347916.1"/>
    </source>
</evidence>
<dbReference type="Proteomes" id="UP000664844">
    <property type="component" value="Unassembled WGS sequence"/>
</dbReference>
<feature type="region of interest" description="Disordered" evidence="1">
    <location>
        <begin position="187"/>
        <end position="265"/>
    </location>
</feature>
<dbReference type="EMBL" id="JAFLQW010000053">
    <property type="protein sequence ID" value="MBO0347916.1"/>
    <property type="molecule type" value="Genomic_DNA"/>
</dbReference>
<keyword evidence="2" id="KW-0812">Transmembrane</keyword>
<keyword evidence="2" id="KW-0472">Membrane</keyword>
<feature type="compositionally biased region" description="Basic and acidic residues" evidence="1">
    <location>
        <begin position="214"/>
        <end position="229"/>
    </location>
</feature>
<feature type="region of interest" description="Disordered" evidence="1">
    <location>
        <begin position="75"/>
        <end position="134"/>
    </location>
</feature>
<comment type="caution">
    <text evidence="3">The sequence shown here is derived from an EMBL/GenBank/DDBJ whole genome shotgun (WGS) entry which is preliminary data.</text>
</comment>
<feature type="compositionally biased region" description="Basic and acidic residues" evidence="1">
    <location>
        <begin position="256"/>
        <end position="265"/>
    </location>
</feature>
<sequence length="265" mass="30094">MREFRNVLLLVVLGGLTIFALQNTSPSLSLVFLGMKSIALPLSAWILAAIALGVFTAWAIAILFRLYHYWDTRDPRPRRPQRPLEPVAPPPPRSNRAEPPLSRNNATVIQDDVPNRFNRTGETGDRIPVPNPRELEEENWIDEDEDFMDEPNAQSFPESRDSEGYNYEVVREPVAESWVGSSYSYSYEQNRESGGDQGNSPYNADYRIVTPPPLEEKSPEEKSPEEKSPEAIVEPTVEELPTPEPPNSPSSSDDWTTSRRRQDNW</sequence>
<dbReference type="RefSeq" id="WP_207086491.1">
    <property type="nucleotide sequence ID" value="NZ_JAFLQW010000053.1"/>
</dbReference>
<reference evidence="3 4" key="1">
    <citation type="submission" date="2021-03" db="EMBL/GenBank/DDBJ databases">
        <title>Metabolic Capacity of the Antarctic Cyanobacterium Phormidium pseudopriestleyi that Sustains Oxygenic Photosynthesis in the Presence of Hydrogen Sulfide.</title>
        <authorList>
            <person name="Lumian J.E."/>
            <person name="Jungblut A.D."/>
            <person name="Dillon M.L."/>
            <person name="Hawes I."/>
            <person name="Doran P.T."/>
            <person name="Mackey T.J."/>
            <person name="Dick G.J."/>
            <person name="Grettenberger C.L."/>
            <person name="Sumner D.Y."/>
        </authorList>
    </citation>
    <scope>NUCLEOTIDE SEQUENCE [LARGE SCALE GENOMIC DNA]</scope>
    <source>
        <strain evidence="3 4">FRX01</strain>
    </source>
</reference>
<keyword evidence="2" id="KW-1133">Transmembrane helix</keyword>
<evidence type="ECO:0000256" key="2">
    <source>
        <dbReference type="SAM" id="Phobius"/>
    </source>
</evidence>
<keyword evidence="4" id="KW-1185">Reference proteome</keyword>
<evidence type="ECO:0000313" key="4">
    <source>
        <dbReference type="Proteomes" id="UP000664844"/>
    </source>
</evidence>
<proteinExistence type="predicted"/>
<organism evidence="3 4">
    <name type="scientific">Phormidium pseudopriestleyi FRX01</name>
    <dbReference type="NCBI Taxonomy" id="1759528"/>
    <lineage>
        <taxon>Bacteria</taxon>
        <taxon>Bacillati</taxon>
        <taxon>Cyanobacteriota</taxon>
        <taxon>Cyanophyceae</taxon>
        <taxon>Oscillatoriophycideae</taxon>
        <taxon>Oscillatoriales</taxon>
        <taxon>Oscillatoriaceae</taxon>
        <taxon>Phormidium</taxon>
    </lineage>
</organism>
<name>A0ABS3FLD1_9CYAN</name>